<gene>
    <name evidence="2" type="ORF">PCON_14241</name>
</gene>
<organism evidence="2 3">
    <name type="scientific">Pyronema omphalodes (strain CBS 100304)</name>
    <name type="common">Pyronema confluens</name>
    <dbReference type="NCBI Taxonomy" id="1076935"/>
    <lineage>
        <taxon>Eukaryota</taxon>
        <taxon>Fungi</taxon>
        <taxon>Dikarya</taxon>
        <taxon>Ascomycota</taxon>
        <taxon>Pezizomycotina</taxon>
        <taxon>Pezizomycetes</taxon>
        <taxon>Pezizales</taxon>
        <taxon>Pyronemataceae</taxon>
        <taxon>Pyronema</taxon>
    </lineage>
</organism>
<evidence type="ECO:0000313" key="3">
    <source>
        <dbReference type="Proteomes" id="UP000018144"/>
    </source>
</evidence>
<dbReference type="OrthoDB" id="10393739at2759"/>
<proteinExistence type="predicted"/>
<dbReference type="Proteomes" id="UP000018144">
    <property type="component" value="Unassembled WGS sequence"/>
</dbReference>
<dbReference type="AlphaFoldDB" id="U4LW54"/>
<dbReference type="EMBL" id="HF936032">
    <property type="protein sequence ID" value="CCX33201.1"/>
    <property type="molecule type" value="Genomic_DNA"/>
</dbReference>
<evidence type="ECO:0000313" key="2">
    <source>
        <dbReference type="EMBL" id="CCX33201.1"/>
    </source>
</evidence>
<feature type="compositionally biased region" description="Basic and acidic residues" evidence="1">
    <location>
        <begin position="290"/>
        <end position="304"/>
    </location>
</feature>
<protein>
    <submittedName>
        <fullName evidence="2">Uncharacterized protein</fullName>
    </submittedName>
</protein>
<feature type="region of interest" description="Disordered" evidence="1">
    <location>
        <begin position="280"/>
        <end position="304"/>
    </location>
</feature>
<keyword evidence="3" id="KW-1185">Reference proteome</keyword>
<evidence type="ECO:0000256" key="1">
    <source>
        <dbReference type="SAM" id="MobiDB-lite"/>
    </source>
</evidence>
<sequence length="321" mass="37410">MESFLYATKYIARLYVESISHLYSVTADYVSPASEAATHYHPELEAPSSWELYLSNTKAPRIPEHKLHEDTLKTFDIHLGPDPIVRAQPCLNAEDKTTHYHHNLNEFPPAGEKYRLLGGEYGYSLTSFEQIRSRYCHHKYGRIPPMAPRIVKTLAEDVERKISLEAFPEDASYLSRFWAPRIYEASWQWTIWFGLNPRHVHRDWEQDGEGNWSRAYNMLVQQDSGYNSGAECLEEQEGKEAREIREMVEREKEAQKIERARIPMTEPKQDGPKISFLTEKKAEEAEEEKEERRRIQAEKDAAAKKAIDDAFNSVVWDDDDE</sequence>
<name>U4LW54_PYROM</name>
<accession>U4LW54</accession>
<reference evidence="2 3" key="1">
    <citation type="journal article" date="2013" name="PLoS Genet.">
        <title>The genome and development-dependent transcriptomes of Pyronema confluens: a window into fungal evolution.</title>
        <authorList>
            <person name="Traeger S."/>
            <person name="Altegoer F."/>
            <person name="Freitag M."/>
            <person name="Gabaldon T."/>
            <person name="Kempken F."/>
            <person name="Kumar A."/>
            <person name="Marcet-Houben M."/>
            <person name="Poggeler S."/>
            <person name="Stajich J.E."/>
            <person name="Nowrousian M."/>
        </authorList>
    </citation>
    <scope>NUCLEOTIDE SEQUENCE [LARGE SCALE GENOMIC DNA]</scope>
    <source>
        <strain evidence="3">CBS 100304</strain>
        <tissue evidence="2">Vegetative mycelium</tissue>
    </source>
</reference>